<evidence type="ECO:0000256" key="1">
    <source>
        <dbReference type="ARBA" id="ARBA00022786"/>
    </source>
</evidence>
<comment type="caution">
    <text evidence="3">The sequence shown here is derived from an EMBL/GenBank/DDBJ whole genome shotgun (WGS) entry which is preliminary data.</text>
</comment>
<accession>A0A834MRB7</accession>
<dbReference type="PROSITE" id="PS50188">
    <property type="entry name" value="B302_SPRY"/>
    <property type="match status" value="1"/>
</dbReference>
<dbReference type="PANTHER" id="PTHR12245:SF5">
    <property type="entry name" value="SPRY DOMAIN-CONTAINING SOCS BOX PROTEIN 3"/>
    <property type="match status" value="1"/>
</dbReference>
<dbReference type="SMART" id="SM00449">
    <property type="entry name" value="SPRY"/>
    <property type="match status" value="1"/>
</dbReference>
<dbReference type="Gene3D" id="2.60.120.920">
    <property type="match status" value="1"/>
</dbReference>
<proteinExistence type="predicted"/>
<dbReference type="SUPFAM" id="SSF49899">
    <property type="entry name" value="Concanavalin A-like lectins/glucanases"/>
    <property type="match status" value="1"/>
</dbReference>
<dbReference type="InterPro" id="IPR001870">
    <property type="entry name" value="B30.2/SPRY"/>
</dbReference>
<keyword evidence="4" id="KW-1185">Reference proteome</keyword>
<dbReference type="GO" id="GO:0043161">
    <property type="term" value="P:proteasome-mediated ubiquitin-dependent protein catabolic process"/>
    <property type="evidence" value="ECO:0007669"/>
    <property type="project" value="TreeGrafter"/>
</dbReference>
<dbReference type="InterPro" id="IPR003877">
    <property type="entry name" value="SPRY_dom"/>
</dbReference>
<gene>
    <name evidence="3" type="ORF">HZH66_014458</name>
</gene>
<dbReference type="InterPro" id="IPR050672">
    <property type="entry name" value="FBXO45-Fsn/SPSB_families"/>
</dbReference>
<dbReference type="InterPro" id="IPR035754">
    <property type="entry name" value="SPRY_SPSB3"/>
</dbReference>
<dbReference type="PANTHER" id="PTHR12245">
    <property type="entry name" value="SPRY DOMAIN CONTAINING SOCS BOX PROTEIN"/>
    <property type="match status" value="1"/>
</dbReference>
<name>A0A834MRB7_VESVU</name>
<evidence type="ECO:0000259" key="2">
    <source>
        <dbReference type="PROSITE" id="PS50188"/>
    </source>
</evidence>
<dbReference type="AlphaFoldDB" id="A0A834MRB7"/>
<reference evidence="3" key="1">
    <citation type="journal article" date="2020" name="G3 (Bethesda)">
        <title>High-Quality Assemblies for Three Invasive Social Wasps from the &lt;i&gt;Vespula&lt;/i&gt; Genus.</title>
        <authorList>
            <person name="Harrop T.W.R."/>
            <person name="Guhlin J."/>
            <person name="McLaughlin G.M."/>
            <person name="Permina E."/>
            <person name="Stockwell P."/>
            <person name="Gilligan J."/>
            <person name="Le Lec M.F."/>
            <person name="Gruber M.A.M."/>
            <person name="Quinn O."/>
            <person name="Lovegrove M."/>
            <person name="Duncan E.J."/>
            <person name="Remnant E.J."/>
            <person name="Van Eeckhoven J."/>
            <person name="Graham B."/>
            <person name="Knapp R.A."/>
            <person name="Langford K.W."/>
            <person name="Kronenberg Z."/>
            <person name="Press M.O."/>
            <person name="Eacker S.M."/>
            <person name="Wilson-Rankin E.E."/>
            <person name="Purcell J."/>
            <person name="Lester P.J."/>
            <person name="Dearden P.K."/>
        </authorList>
    </citation>
    <scope>NUCLEOTIDE SEQUENCE</scope>
    <source>
        <strain evidence="3">Marl-1</strain>
    </source>
</reference>
<protein>
    <recommendedName>
        <fullName evidence="2">B30.2/SPRY domain-containing protein</fullName>
    </recommendedName>
</protein>
<feature type="domain" description="B30.2/SPRY" evidence="2">
    <location>
        <begin position="1"/>
        <end position="191"/>
    </location>
</feature>
<organism evidence="3 4">
    <name type="scientific">Vespula vulgaris</name>
    <name type="common">Yellow jacket</name>
    <name type="synonym">Wasp</name>
    <dbReference type="NCBI Taxonomy" id="7454"/>
    <lineage>
        <taxon>Eukaryota</taxon>
        <taxon>Metazoa</taxon>
        <taxon>Ecdysozoa</taxon>
        <taxon>Arthropoda</taxon>
        <taxon>Hexapoda</taxon>
        <taxon>Insecta</taxon>
        <taxon>Pterygota</taxon>
        <taxon>Neoptera</taxon>
        <taxon>Endopterygota</taxon>
        <taxon>Hymenoptera</taxon>
        <taxon>Apocrita</taxon>
        <taxon>Aculeata</taxon>
        <taxon>Vespoidea</taxon>
        <taxon>Vespidae</taxon>
        <taxon>Vespinae</taxon>
        <taxon>Vespula</taxon>
    </lineage>
</organism>
<dbReference type="EMBL" id="JACSEA010000022">
    <property type="protein sequence ID" value="KAF7380103.1"/>
    <property type="molecule type" value="Genomic_DNA"/>
</dbReference>
<keyword evidence="1" id="KW-0833">Ubl conjugation pathway</keyword>
<dbReference type="Proteomes" id="UP000614350">
    <property type="component" value="Unassembled WGS sequence"/>
</dbReference>
<evidence type="ECO:0000313" key="4">
    <source>
        <dbReference type="Proteomes" id="UP000614350"/>
    </source>
</evidence>
<dbReference type="InterPro" id="IPR043136">
    <property type="entry name" value="B30.2/SPRY_sf"/>
</dbReference>
<dbReference type="Pfam" id="PF00622">
    <property type="entry name" value="SPRY"/>
    <property type="match status" value="1"/>
</dbReference>
<dbReference type="InterPro" id="IPR013320">
    <property type="entry name" value="ConA-like_dom_sf"/>
</dbReference>
<dbReference type="CDD" id="cd12876">
    <property type="entry name" value="SPRY_SOCS3"/>
    <property type="match status" value="1"/>
</dbReference>
<sequence>MNPDTNSKNRKEEIRKKYREWSWDAKCISGICELSKNNLEVTFNPKFSKGTAAARGNKPLKIGRHHYWELRIITIAYGTDVMIGVGTKRANLMDTEGKFCSLLGQDHESWGYSYKGYLQHGGQKHPYTACFNEGSVIGVHLDTWRGRLQFFSKQKSLGVAFTGLKNIVLYPMISSTSANTKIRILYCCSIPSSLQTECLSVLPRVQRNFLSDTYPVLQYLTQSTFADVLRKNSEIESDEEVSEFAPKYRRSVKLWYRRIN</sequence>
<evidence type="ECO:0000313" key="3">
    <source>
        <dbReference type="EMBL" id="KAF7380103.1"/>
    </source>
</evidence>
<dbReference type="GO" id="GO:0019005">
    <property type="term" value="C:SCF ubiquitin ligase complex"/>
    <property type="evidence" value="ECO:0007669"/>
    <property type="project" value="TreeGrafter"/>
</dbReference>